<dbReference type="Proteomes" id="UP000198460">
    <property type="component" value="Unassembled WGS sequence"/>
</dbReference>
<evidence type="ECO:0000313" key="1">
    <source>
        <dbReference type="EMBL" id="SMG02632.1"/>
    </source>
</evidence>
<proteinExistence type="predicted"/>
<dbReference type="AlphaFoldDB" id="A0A238HC00"/>
<reference evidence="1 2" key="1">
    <citation type="submission" date="2017-04" db="EMBL/GenBank/DDBJ databases">
        <authorList>
            <person name="Afonso C.L."/>
            <person name="Miller P.J."/>
            <person name="Scott M.A."/>
            <person name="Spackman E."/>
            <person name="Goraichik I."/>
            <person name="Dimitrov K.M."/>
            <person name="Suarez D.L."/>
            <person name="Swayne D.E."/>
        </authorList>
    </citation>
    <scope>NUCLEOTIDE SEQUENCE [LARGE SCALE GENOMIC DNA]</scope>
    <source>
        <strain evidence="1">LMG 28154</strain>
    </source>
</reference>
<evidence type="ECO:0000313" key="2">
    <source>
        <dbReference type="Proteomes" id="UP000198460"/>
    </source>
</evidence>
<accession>A0A238HC00</accession>
<protein>
    <submittedName>
        <fullName evidence="1">Uncharacterized protein</fullName>
    </submittedName>
</protein>
<dbReference type="EMBL" id="FXAN01000106">
    <property type="protein sequence ID" value="SMG02632.1"/>
    <property type="molecule type" value="Genomic_DNA"/>
</dbReference>
<organism evidence="1 2">
    <name type="scientific">Burkholderia singularis</name>
    <dbReference type="NCBI Taxonomy" id="1503053"/>
    <lineage>
        <taxon>Bacteria</taxon>
        <taxon>Pseudomonadati</taxon>
        <taxon>Pseudomonadota</taxon>
        <taxon>Betaproteobacteria</taxon>
        <taxon>Burkholderiales</taxon>
        <taxon>Burkholderiaceae</taxon>
        <taxon>Burkholderia</taxon>
        <taxon>pseudomallei group</taxon>
    </lineage>
</organism>
<sequence>MRCKSSTRISPCVGVSPAPSAQSQAWLRMAVPNRNRLWVTRPAA</sequence>
<gene>
    <name evidence="1" type="ORF">BSIN_1074</name>
</gene>
<name>A0A238HC00_9BURK</name>